<dbReference type="InterPro" id="IPR008144">
    <property type="entry name" value="Guanylate_kin-like_dom"/>
</dbReference>
<name>F1T9U0_9FIRM</name>
<dbReference type="STRING" id="588581.Cpap_3105"/>
<comment type="caution">
    <text evidence="13">The sequence shown here is derived from an EMBL/GenBank/DDBJ whole genome shotgun (WGS) entry which is preliminary data.</text>
</comment>
<dbReference type="InterPro" id="IPR020590">
    <property type="entry name" value="Guanylate_kinase_CS"/>
</dbReference>
<evidence type="ECO:0000259" key="12">
    <source>
        <dbReference type="PROSITE" id="PS50052"/>
    </source>
</evidence>
<dbReference type="eggNOG" id="COG0194">
    <property type="taxonomic scope" value="Bacteria"/>
</dbReference>
<keyword evidence="11" id="KW-0963">Cytoplasm</keyword>
<evidence type="ECO:0000313" key="14">
    <source>
        <dbReference type="Proteomes" id="UP000003860"/>
    </source>
</evidence>
<evidence type="ECO:0000256" key="8">
    <source>
        <dbReference type="ARBA" id="ARBA00022840"/>
    </source>
</evidence>
<keyword evidence="14" id="KW-1185">Reference proteome</keyword>
<accession>F1T9U0</accession>
<dbReference type="InterPro" id="IPR027417">
    <property type="entry name" value="P-loop_NTPase"/>
</dbReference>
<dbReference type="PROSITE" id="PS50052">
    <property type="entry name" value="GUANYLATE_KINASE_2"/>
    <property type="match status" value="1"/>
</dbReference>
<dbReference type="SMART" id="SM00072">
    <property type="entry name" value="GuKc"/>
    <property type="match status" value="1"/>
</dbReference>
<comment type="catalytic activity">
    <reaction evidence="10 11">
        <text>GMP + ATP = GDP + ADP</text>
        <dbReference type="Rhea" id="RHEA:20780"/>
        <dbReference type="ChEBI" id="CHEBI:30616"/>
        <dbReference type="ChEBI" id="CHEBI:58115"/>
        <dbReference type="ChEBI" id="CHEBI:58189"/>
        <dbReference type="ChEBI" id="CHEBI:456216"/>
        <dbReference type="EC" id="2.7.4.8"/>
    </reaction>
</comment>
<dbReference type="Gene3D" id="3.30.63.10">
    <property type="entry name" value="Guanylate Kinase phosphate binding domain"/>
    <property type="match status" value="1"/>
</dbReference>
<evidence type="ECO:0000256" key="9">
    <source>
        <dbReference type="ARBA" id="ARBA00030128"/>
    </source>
</evidence>
<dbReference type="CDD" id="cd00071">
    <property type="entry name" value="GMPK"/>
    <property type="match status" value="1"/>
</dbReference>
<protein>
    <recommendedName>
        <fullName evidence="4 11">Guanylate kinase</fullName>
        <ecNumber evidence="3 11">2.7.4.8</ecNumber>
    </recommendedName>
    <alternativeName>
        <fullName evidence="9 11">GMP kinase</fullName>
    </alternativeName>
</protein>
<keyword evidence="7 11" id="KW-0418">Kinase</keyword>
<proteinExistence type="inferred from homology"/>
<dbReference type="Gene3D" id="3.40.50.300">
    <property type="entry name" value="P-loop containing nucleotide triphosphate hydrolases"/>
    <property type="match status" value="1"/>
</dbReference>
<dbReference type="PANTHER" id="PTHR23117:SF13">
    <property type="entry name" value="GUANYLATE KINASE"/>
    <property type="match status" value="1"/>
</dbReference>
<dbReference type="FunFam" id="3.30.63.10:FF:000002">
    <property type="entry name" value="Guanylate kinase 1"/>
    <property type="match status" value="1"/>
</dbReference>
<dbReference type="NCBIfam" id="TIGR03263">
    <property type="entry name" value="guanyl_kin"/>
    <property type="match status" value="1"/>
</dbReference>
<dbReference type="AlphaFoldDB" id="F1T9U0"/>
<comment type="function">
    <text evidence="1 11">Essential for recycling GMP and indirectly, cGMP.</text>
</comment>
<dbReference type="InterPro" id="IPR008145">
    <property type="entry name" value="GK/Ca_channel_bsu"/>
</dbReference>
<dbReference type="GO" id="GO:0005524">
    <property type="term" value="F:ATP binding"/>
    <property type="evidence" value="ECO:0007669"/>
    <property type="project" value="UniProtKB-UniRule"/>
</dbReference>
<feature type="domain" description="Guanylate kinase-like" evidence="12">
    <location>
        <begin position="5"/>
        <end position="183"/>
    </location>
</feature>
<dbReference type="Proteomes" id="UP000003860">
    <property type="component" value="Unassembled WGS sequence"/>
</dbReference>
<dbReference type="EC" id="2.7.4.8" evidence="3 11"/>
<reference evidence="13" key="1">
    <citation type="submission" date="2009-07" db="EMBL/GenBank/DDBJ databases">
        <authorList>
            <consortium name="US DOE Joint Genome Institute (JGI-PGF)"/>
            <person name="Lucas S."/>
            <person name="Copeland A."/>
            <person name="Lapidus A."/>
            <person name="Glavina del Rio T."/>
            <person name="Tice H."/>
            <person name="Bruce D."/>
            <person name="Goodwin L."/>
            <person name="Pitluck S."/>
            <person name="Larimer F."/>
            <person name="Land M.L."/>
            <person name="Mouttaki H."/>
            <person name="He Z."/>
            <person name="Zhou J."/>
            <person name="Hemme C.L."/>
        </authorList>
    </citation>
    <scope>NUCLEOTIDE SEQUENCE</scope>
    <source>
        <strain evidence="13">DSM 2782</strain>
    </source>
</reference>
<feature type="binding site" evidence="11">
    <location>
        <begin position="12"/>
        <end position="19"/>
    </location>
    <ligand>
        <name>ATP</name>
        <dbReference type="ChEBI" id="CHEBI:30616"/>
    </ligand>
</feature>
<evidence type="ECO:0000256" key="4">
    <source>
        <dbReference type="ARBA" id="ARBA00016296"/>
    </source>
</evidence>
<evidence type="ECO:0000313" key="13">
    <source>
        <dbReference type="EMBL" id="EGD48682.1"/>
    </source>
</evidence>
<sequence>MQQKGLLVVVSGPSGTGKGTVCKKLLSQRDNVRYSVSATTRKPREGEIEGQSYFFVSESKFLDMIKNDALIEWDKYCDNYYGTPKSYVDSCMENGMDIILEITVEGALEIKQKYPDSVLIFILPPSFDELRRRIECRATECTDVIEKRLQKAASEIKYVSKYDYLILNDSVDEAVLNIEKVLDSERLKPSRNTEMIESLSSNSGGII</sequence>
<keyword evidence="8 11" id="KW-0067">ATP-binding</keyword>
<dbReference type="InterPro" id="IPR017665">
    <property type="entry name" value="Guanylate_kinase"/>
</dbReference>
<gene>
    <name evidence="11" type="primary">gmk</name>
    <name evidence="13" type="ORF">Cpap_3105</name>
</gene>
<dbReference type="GO" id="GO:0004385">
    <property type="term" value="F:GMP kinase activity"/>
    <property type="evidence" value="ECO:0007669"/>
    <property type="project" value="UniProtKB-UniRule"/>
</dbReference>
<evidence type="ECO:0000256" key="11">
    <source>
        <dbReference type="HAMAP-Rule" id="MF_00328"/>
    </source>
</evidence>
<evidence type="ECO:0000256" key="2">
    <source>
        <dbReference type="ARBA" id="ARBA00005790"/>
    </source>
</evidence>
<dbReference type="RefSeq" id="WP_004617886.1">
    <property type="nucleotide sequence ID" value="NZ_ACXX02000003.1"/>
</dbReference>
<dbReference type="Pfam" id="PF00625">
    <property type="entry name" value="Guanylate_kin"/>
    <property type="match status" value="1"/>
</dbReference>
<dbReference type="EMBL" id="ACXX02000003">
    <property type="protein sequence ID" value="EGD48682.1"/>
    <property type="molecule type" value="Genomic_DNA"/>
</dbReference>
<dbReference type="PANTHER" id="PTHR23117">
    <property type="entry name" value="GUANYLATE KINASE-RELATED"/>
    <property type="match status" value="1"/>
</dbReference>
<keyword evidence="6 11" id="KW-0547">Nucleotide-binding</keyword>
<comment type="subcellular location">
    <subcellularLocation>
        <location evidence="11">Cytoplasm</location>
    </subcellularLocation>
</comment>
<dbReference type="PROSITE" id="PS00856">
    <property type="entry name" value="GUANYLATE_KINASE_1"/>
    <property type="match status" value="1"/>
</dbReference>
<evidence type="ECO:0000256" key="7">
    <source>
        <dbReference type="ARBA" id="ARBA00022777"/>
    </source>
</evidence>
<dbReference type="OrthoDB" id="9808150at2"/>
<evidence type="ECO:0000256" key="3">
    <source>
        <dbReference type="ARBA" id="ARBA00012961"/>
    </source>
</evidence>
<comment type="similarity">
    <text evidence="2 11">Belongs to the guanylate kinase family.</text>
</comment>
<evidence type="ECO:0000256" key="1">
    <source>
        <dbReference type="ARBA" id="ARBA00003531"/>
    </source>
</evidence>
<dbReference type="HAMAP" id="MF_00328">
    <property type="entry name" value="Guanylate_kinase"/>
    <property type="match status" value="1"/>
</dbReference>
<evidence type="ECO:0000256" key="5">
    <source>
        <dbReference type="ARBA" id="ARBA00022679"/>
    </source>
</evidence>
<evidence type="ECO:0000256" key="10">
    <source>
        <dbReference type="ARBA" id="ARBA00048594"/>
    </source>
</evidence>
<keyword evidence="5 11" id="KW-0808">Transferase</keyword>
<reference evidence="13" key="2">
    <citation type="submission" date="2011-01" db="EMBL/GenBank/DDBJ databases">
        <title>The Non-contiguous Finished genome of Clostridium papyrosolvens.</title>
        <authorList>
            <person name="Lucas S."/>
            <person name="Copeland A."/>
            <person name="Lapidus A."/>
            <person name="Cheng J.-F."/>
            <person name="Goodwin L."/>
            <person name="Pitluck S."/>
            <person name="Misra M."/>
            <person name="Chertkov O."/>
            <person name="Detter J.C."/>
            <person name="Han C."/>
            <person name="Tapia R."/>
            <person name="Land M."/>
            <person name="Hauser L."/>
            <person name="Kyrpides N."/>
            <person name="Ivanova N."/>
            <person name="Pagani I."/>
            <person name="Mouttaki H."/>
            <person name="He Z."/>
            <person name="Zhou J."/>
            <person name="Hemme C.L."/>
            <person name="Woyke T."/>
        </authorList>
    </citation>
    <scope>NUCLEOTIDE SEQUENCE [LARGE SCALE GENOMIC DNA]</scope>
    <source>
        <strain evidence="13">DSM 2782</strain>
    </source>
</reference>
<evidence type="ECO:0000256" key="6">
    <source>
        <dbReference type="ARBA" id="ARBA00022741"/>
    </source>
</evidence>
<dbReference type="GO" id="GO:0005829">
    <property type="term" value="C:cytosol"/>
    <property type="evidence" value="ECO:0007669"/>
    <property type="project" value="TreeGrafter"/>
</dbReference>
<dbReference type="SUPFAM" id="SSF52540">
    <property type="entry name" value="P-loop containing nucleoside triphosphate hydrolases"/>
    <property type="match status" value="1"/>
</dbReference>
<organism evidence="13 14">
    <name type="scientific">Ruminiclostridium papyrosolvens DSM 2782</name>
    <dbReference type="NCBI Taxonomy" id="588581"/>
    <lineage>
        <taxon>Bacteria</taxon>
        <taxon>Bacillati</taxon>
        <taxon>Bacillota</taxon>
        <taxon>Clostridia</taxon>
        <taxon>Eubacteriales</taxon>
        <taxon>Oscillospiraceae</taxon>
        <taxon>Ruminiclostridium</taxon>
    </lineage>
</organism>